<keyword evidence="9" id="KW-1185">Reference proteome</keyword>
<dbReference type="AlphaFoldDB" id="A0A8X7US95"/>
<name>A0A8X7US95_BRACI</name>
<dbReference type="InterPro" id="IPR017441">
    <property type="entry name" value="Protein_kinase_ATP_BS"/>
</dbReference>
<protein>
    <recommendedName>
        <fullName evidence="7">Protein kinase domain-containing protein</fullName>
    </recommendedName>
</protein>
<dbReference type="Gene3D" id="1.10.510.10">
    <property type="entry name" value="Transferase(Phosphotransferase) domain 1"/>
    <property type="match status" value="1"/>
</dbReference>
<keyword evidence="3" id="KW-0418">Kinase</keyword>
<evidence type="ECO:0000256" key="3">
    <source>
        <dbReference type="ARBA" id="ARBA00022777"/>
    </source>
</evidence>
<evidence type="ECO:0000256" key="6">
    <source>
        <dbReference type="SAM" id="MobiDB-lite"/>
    </source>
</evidence>
<dbReference type="Gene3D" id="1.25.40.10">
    <property type="entry name" value="Tetratricopeptide repeat domain"/>
    <property type="match status" value="1"/>
</dbReference>
<dbReference type="SUPFAM" id="SSF48452">
    <property type="entry name" value="TPR-like"/>
    <property type="match status" value="1"/>
</dbReference>
<dbReference type="InterPro" id="IPR050339">
    <property type="entry name" value="CC_SR_Kinase"/>
</dbReference>
<dbReference type="EMBL" id="JAAMPC010000010">
    <property type="protein sequence ID" value="KAG2287986.1"/>
    <property type="molecule type" value="Genomic_DNA"/>
</dbReference>
<keyword evidence="2 5" id="KW-0547">Nucleotide-binding</keyword>
<evidence type="ECO:0000259" key="7">
    <source>
        <dbReference type="PROSITE" id="PS50011"/>
    </source>
</evidence>
<dbReference type="InterPro" id="IPR011990">
    <property type="entry name" value="TPR-like_helical_dom_sf"/>
</dbReference>
<feature type="region of interest" description="Disordered" evidence="6">
    <location>
        <begin position="300"/>
        <end position="329"/>
    </location>
</feature>
<keyword evidence="1" id="KW-0808">Transferase</keyword>
<dbReference type="PROSITE" id="PS50011">
    <property type="entry name" value="PROTEIN_KINASE_DOM"/>
    <property type="match status" value="1"/>
</dbReference>
<dbReference type="GO" id="GO:0004694">
    <property type="term" value="F:eukaryotic translation initiation factor 2alpha kinase activity"/>
    <property type="evidence" value="ECO:0007669"/>
    <property type="project" value="TreeGrafter"/>
</dbReference>
<gene>
    <name evidence="8" type="ORF">Bca52824_047590</name>
</gene>
<evidence type="ECO:0000256" key="4">
    <source>
        <dbReference type="ARBA" id="ARBA00022840"/>
    </source>
</evidence>
<dbReference type="PROSITE" id="PS00109">
    <property type="entry name" value="PROTEIN_KINASE_TYR"/>
    <property type="match status" value="1"/>
</dbReference>
<dbReference type="PROSITE" id="PS00107">
    <property type="entry name" value="PROTEIN_KINASE_ATP"/>
    <property type="match status" value="1"/>
</dbReference>
<feature type="domain" description="Protein kinase" evidence="7">
    <location>
        <begin position="225"/>
        <end position="529"/>
    </location>
</feature>
<keyword evidence="4 5" id="KW-0067">ATP-binding</keyword>
<evidence type="ECO:0000313" key="9">
    <source>
        <dbReference type="Proteomes" id="UP000886595"/>
    </source>
</evidence>
<dbReference type="GO" id="GO:0005634">
    <property type="term" value="C:nucleus"/>
    <property type="evidence" value="ECO:0007669"/>
    <property type="project" value="TreeGrafter"/>
</dbReference>
<comment type="caution">
    <text evidence="8">The sequence shown here is derived from an EMBL/GenBank/DDBJ whole genome shotgun (WGS) entry which is preliminary data.</text>
</comment>
<dbReference type="GO" id="GO:0005829">
    <property type="term" value="C:cytosol"/>
    <property type="evidence" value="ECO:0007669"/>
    <property type="project" value="TreeGrafter"/>
</dbReference>
<proteinExistence type="predicted"/>
<feature type="binding site" evidence="5">
    <location>
        <position position="254"/>
    </location>
    <ligand>
        <name>ATP</name>
        <dbReference type="ChEBI" id="CHEBI:30616"/>
    </ligand>
</feature>
<dbReference type="SUPFAM" id="SSF56112">
    <property type="entry name" value="Protein kinase-like (PK-like)"/>
    <property type="match status" value="1"/>
</dbReference>
<dbReference type="InterPro" id="IPR008266">
    <property type="entry name" value="Tyr_kinase_AS"/>
</dbReference>
<evidence type="ECO:0000313" key="8">
    <source>
        <dbReference type="EMBL" id="KAG2287986.1"/>
    </source>
</evidence>
<organism evidence="8 9">
    <name type="scientific">Brassica carinata</name>
    <name type="common">Ethiopian mustard</name>
    <name type="synonym">Abyssinian cabbage</name>
    <dbReference type="NCBI Taxonomy" id="52824"/>
    <lineage>
        <taxon>Eukaryota</taxon>
        <taxon>Viridiplantae</taxon>
        <taxon>Streptophyta</taxon>
        <taxon>Embryophyta</taxon>
        <taxon>Tracheophyta</taxon>
        <taxon>Spermatophyta</taxon>
        <taxon>Magnoliopsida</taxon>
        <taxon>eudicotyledons</taxon>
        <taxon>Gunneridae</taxon>
        <taxon>Pentapetalae</taxon>
        <taxon>rosids</taxon>
        <taxon>malvids</taxon>
        <taxon>Brassicales</taxon>
        <taxon>Brassicaceae</taxon>
        <taxon>Brassiceae</taxon>
        <taxon>Brassica</taxon>
    </lineage>
</organism>
<dbReference type="OrthoDB" id="914100at2759"/>
<evidence type="ECO:0000256" key="2">
    <source>
        <dbReference type="ARBA" id="ARBA00022741"/>
    </source>
</evidence>
<dbReference type="Gene3D" id="3.30.200.20">
    <property type="entry name" value="Phosphorylase Kinase, domain 1"/>
    <property type="match status" value="1"/>
</dbReference>
<dbReference type="PANTHER" id="PTHR11042:SF136">
    <property type="entry name" value="EIF-2-ALPHA KINASE GCN2"/>
    <property type="match status" value="1"/>
</dbReference>
<sequence length="529" mass="60288">MSDGKEKIGCFMEALESFFISGINGDDVPQSNGDIISLYQTEYERAKVYEDKMKARLRYAYALALSPKSSDVQHGIALLEESLEDCDEPHEALLVIALGYLKIGYYEQSSATFETCIQLKPSWSLLQNLNTSLTSTRRKDYLMSHLLRIACFFSQDLSLNNPLRQITMELHHHKLVSDGVLALASQSIQEFNVAFDHVLESNIVNTLVPGFWKLASKRTRYLQNFQQLEKLGKGGFATVYLCKNYNDGREYALKLIKPKKKTKELNNAMLREVQALSGLQHKHVVRYYQAWIEQVVKCSGETPPDSEAEDSVETEETEETEDSGLEQETHEKEIEYCLYIQMEYCPRTLRDILDVKGYCVDEVFAWKTINQILDGVSYIHEKKIIHRDLTPRNIFFDSDSDVKIGDFGLAKFLDKDEAGNIRTTSKSSVESQYLGTALYLAPEIVNGSEDIDQKVDIYSLGIVFLEIWHPFETAMERHVVLTKLRNEGILPAALETKHPILAEQLRLMVSDNPDERPTVGELRTGFGVF</sequence>
<dbReference type="InterPro" id="IPR000719">
    <property type="entry name" value="Prot_kinase_dom"/>
</dbReference>
<dbReference type="Proteomes" id="UP000886595">
    <property type="component" value="Unassembled WGS sequence"/>
</dbReference>
<accession>A0A8X7US95</accession>
<dbReference type="GO" id="GO:0005524">
    <property type="term" value="F:ATP binding"/>
    <property type="evidence" value="ECO:0007669"/>
    <property type="project" value="UniProtKB-UniRule"/>
</dbReference>
<dbReference type="PANTHER" id="PTHR11042">
    <property type="entry name" value="EUKARYOTIC TRANSLATION INITIATION FACTOR 2-ALPHA KINASE EIF2-ALPHA KINASE -RELATED"/>
    <property type="match status" value="1"/>
</dbReference>
<reference evidence="8 9" key="1">
    <citation type="submission" date="2020-02" db="EMBL/GenBank/DDBJ databases">
        <authorList>
            <person name="Ma Q."/>
            <person name="Huang Y."/>
            <person name="Song X."/>
            <person name="Pei D."/>
        </authorList>
    </citation>
    <scope>NUCLEOTIDE SEQUENCE [LARGE SCALE GENOMIC DNA]</scope>
    <source>
        <strain evidence="8">Sxm20200214</strain>
        <tissue evidence="8">Leaf</tissue>
    </source>
</reference>
<feature type="compositionally biased region" description="Acidic residues" evidence="6">
    <location>
        <begin position="304"/>
        <end position="325"/>
    </location>
</feature>
<dbReference type="Pfam" id="PF00069">
    <property type="entry name" value="Pkinase"/>
    <property type="match status" value="1"/>
</dbReference>
<evidence type="ECO:0000256" key="5">
    <source>
        <dbReference type="PROSITE-ProRule" id="PRU10141"/>
    </source>
</evidence>
<dbReference type="InterPro" id="IPR011009">
    <property type="entry name" value="Kinase-like_dom_sf"/>
</dbReference>
<evidence type="ECO:0000256" key="1">
    <source>
        <dbReference type="ARBA" id="ARBA00022679"/>
    </source>
</evidence>